<evidence type="ECO:0000313" key="3">
    <source>
        <dbReference type="Proteomes" id="UP000234857"/>
    </source>
</evidence>
<dbReference type="Gene3D" id="2.40.33.20">
    <property type="entry name" value="PK beta-barrel domain-like"/>
    <property type="match status" value="1"/>
</dbReference>
<feature type="domain" description="MOSC" evidence="1">
    <location>
        <begin position="13"/>
        <end position="141"/>
    </location>
</feature>
<gene>
    <name evidence="2" type="ORF">C0601_04525</name>
</gene>
<evidence type="ECO:0000313" key="2">
    <source>
        <dbReference type="EMBL" id="PLX18484.1"/>
    </source>
</evidence>
<dbReference type="EMBL" id="PKTG01000062">
    <property type="protein sequence ID" value="PLX18484.1"/>
    <property type="molecule type" value="Genomic_DNA"/>
</dbReference>
<dbReference type="GO" id="GO:0030170">
    <property type="term" value="F:pyridoxal phosphate binding"/>
    <property type="evidence" value="ECO:0007669"/>
    <property type="project" value="InterPro"/>
</dbReference>
<sequence>LDILYKKESGGDLKKVDYIEVSKENGIIGDYHGKSKTAQITLLSKKDWENANSEIGSDLNWEARRSNLLINEIDLKNSIGKLLKIGEDVVLEITGECKPCTLMEKTKKGLFKALEKDWRGGAEAVVIRNGQIKKGDSVFFL</sequence>
<comment type="caution">
    <text evidence="2">The sequence shown here is derived from an EMBL/GenBank/DDBJ whole genome shotgun (WGS) entry which is preliminary data.</text>
</comment>
<accession>A0A2N5ZIM5</accession>
<feature type="non-terminal residue" evidence="2">
    <location>
        <position position="1"/>
    </location>
</feature>
<name>A0A2N5ZIM5_MUIH1</name>
<proteinExistence type="predicted"/>
<dbReference type="PROSITE" id="PS51340">
    <property type="entry name" value="MOSC"/>
    <property type="match status" value="1"/>
</dbReference>
<dbReference type="PANTHER" id="PTHR36930:SF1">
    <property type="entry name" value="MOSC DOMAIN-CONTAINING PROTEIN"/>
    <property type="match status" value="1"/>
</dbReference>
<dbReference type="Pfam" id="PF03473">
    <property type="entry name" value="MOSC"/>
    <property type="match status" value="1"/>
</dbReference>
<dbReference type="AlphaFoldDB" id="A0A2N5ZIM5"/>
<protein>
    <submittedName>
        <fullName evidence="2">MOSC domain-containing protein</fullName>
    </submittedName>
</protein>
<dbReference type="GO" id="GO:0003824">
    <property type="term" value="F:catalytic activity"/>
    <property type="evidence" value="ECO:0007669"/>
    <property type="project" value="InterPro"/>
</dbReference>
<organism evidence="2 3">
    <name type="scientific">Muiribacterium halophilum</name>
    <dbReference type="NCBI Taxonomy" id="2053465"/>
    <lineage>
        <taxon>Bacteria</taxon>
        <taxon>Candidatus Muiribacteriota</taxon>
        <taxon>Candidatus Muiribacteriia</taxon>
        <taxon>Candidatus Muiribacteriales</taxon>
        <taxon>Candidatus Muiribacteriaceae</taxon>
        <taxon>Candidatus Muiribacterium</taxon>
    </lineage>
</organism>
<dbReference type="PANTHER" id="PTHR36930">
    <property type="entry name" value="METAL-SULFUR CLUSTER BIOSYNTHESIS PROTEINS YUAD-RELATED"/>
    <property type="match status" value="1"/>
</dbReference>
<reference evidence="2 3" key="1">
    <citation type="submission" date="2017-11" db="EMBL/GenBank/DDBJ databases">
        <title>Genome-resolved metagenomics identifies genetic mobility, metabolic interactions, and unexpected diversity in perchlorate-reducing communities.</title>
        <authorList>
            <person name="Barnum T.P."/>
            <person name="Figueroa I.A."/>
            <person name="Carlstrom C.I."/>
            <person name="Lucas L.N."/>
            <person name="Engelbrektson A.L."/>
            <person name="Coates J.D."/>
        </authorList>
    </citation>
    <scope>NUCLEOTIDE SEQUENCE [LARGE SCALE GENOMIC DNA]</scope>
    <source>
        <strain evidence="2">BM706</strain>
    </source>
</reference>
<dbReference type="InterPro" id="IPR005302">
    <property type="entry name" value="MoCF_Sase_C"/>
</dbReference>
<dbReference type="GO" id="GO:0030151">
    <property type="term" value="F:molybdenum ion binding"/>
    <property type="evidence" value="ECO:0007669"/>
    <property type="project" value="InterPro"/>
</dbReference>
<dbReference type="Proteomes" id="UP000234857">
    <property type="component" value="Unassembled WGS sequence"/>
</dbReference>
<dbReference type="SUPFAM" id="SSF50800">
    <property type="entry name" value="PK beta-barrel domain-like"/>
    <property type="match status" value="1"/>
</dbReference>
<evidence type="ECO:0000259" key="1">
    <source>
        <dbReference type="PROSITE" id="PS51340"/>
    </source>
</evidence>
<dbReference type="InterPro" id="IPR011037">
    <property type="entry name" value="Pyrv_Knase-like_insert_dom_sf"/>
</dbReference>
<dbReference type="InterPro" id="IPR052716">
    <property type="entry name" value="MOSC_domain"/>
</dbReference>